<reference evidence="4" key="2">
    <citation type="submission" date="2013-09" db="EMBL/GenBank/DDBJ databases">
        <authorList>
            <person name="Wang G."/>
            <person name="Yang Y."/>
            <person name="Su Y."/>
        </authorList>
    </citation>
    <scope>NUCLEOTIDE SEQUENCE</scope>
    <source>
        <strain evidence="4">ATCC 39006</strain>
    </source>
</reference>
<keyword evidence="1" id="KW-0997">Cell inner membrane</keyword>
<dbReference type="GO" id="GO:0009103">
    <property type="term" value="P:lipopolysaccharide biosynthetic process"/>
    <property type="evidence" value="ECO:0007669"/>
    <property type="project" value="UniProtKB-UniRule"/>
</dbReference>
<dbReference type="GO" id="GO:0005886">
    <property type="term" value="C:plasma membrane"/>
    <property type="evidence" value="ECO:0007669"/>
    <property type="project" value="UniProtKB-SubCell"/>
</dbReference>
<dbReference type="InterPro" id="IPR036938">
    <property type="entry name" value="PAP2/HPO_sf"/>
</dbReference>
<evidence type="ECO:0000259" key="2">
    <source>
        <dbReference type="SMART" id="SM00014"/>
    </source>
</evidence>
<feature type="transmembrane region" description="Helical" evidence="1">
    <location>
        <begin position="7"/>
        <end position="25"/>
    </location>
</feature>
<protein>
    <recommendedName>
        <fullName evidence="1">Lipid A 1-diphosphate synthase</fullName>
        <ecNumber evidence="1">2.7.4.29</ecNumber>
    </recommendedName>
    <alternativeName>
        <fullName evidence="1">Kdo(2)-lipid A phosphotransferase</fullName>
    </alternativeName>
    <alternativeName>
        <fullName evidence="1">Undecaprenyl pyrophosphate:lipid A 1-phosphate phosphotransferase</fullName>
    </alternativeName>
</protein>
<evidence type="ECO:0000313" key="5">
    <source>
        <dbReference type="Proteomes" id="UP000017700"/>
    </source>
</evidence>
<comment type="function">
    <text evidence="1">Involved in the modification of the lipid A domain of lipopolysaccharides (LPS). Transfers a phosphate group from undecaprenyl pyrophosphate (C55-PP) to lipid A to form lipid A 1-diphosphate. Contributes to the recycling of undecaprenyl phosphate (C55-P).</text>
</comment>
<name>A0A2I5TLY1_SERS3</name>
<keyword evidence="1" id="KW-0448">Lipopolysaccharide biosynthesis</keyword>
<dbReference type="OrthoDB" id="8477781at2"/>
<dbReference type="EC" id="2.7.4.29" evidence="1"/>
<feature type="transmembrane region" description="Helical" evidence="1">
    <location>
        <begin position="64"/>
        <end position="83"/>
    </location>
</feature>
<dbReference type="GO" id="GO:0043165">
    <property type="term" value="P:Gram-negative-bacterium-type cell outer membrane assembly"/>
    <property type="evidence" value="ECO:0007669"/>
    <property type="project" value="InterPro"/>
</dbReference>
<dbReference type="UniPathway" id="UPA00030"/>
<feature type="transmembrane region" description="Helical" evidence="1">
    <location>
        <begin position="191"/>
        <end position="212"/>
    </location>
</feature>
<keyword evidence="1" id="KW-0472">Membrane</keyword>
<feature type="transmembrane region" description="Helical" evidence="1">
    <location>
        <begin position="95"/>
        <end position="113"/>
    </location>
</feature>
<reference evidence="4" key="4">
    <citation type="submission" date="2017-11" db="EMBL/GenBank/DDBJ databases">
        <title>Complete genome sequence of Serratia sp. ATCC 39006.</title>
        <authorList>
            <person name="Hampton H.G."/>
            <person name="Jackson S.A."/>
            <person name="Jauregui R."/>
            <person name="Poulter G.T.M."/>
            <person name="Salmond G.P.C."/>
            <person name="Fineran P.C."/>
        </authorList>
    </citation>
    <scope>NUCLEOTIDE SEQUENCE</scope>
    <source>
        <strain evidence="4">ATCC 39006</strain>
    </source>
</reference>
<keyword evidence="1" id="KW-0812">Transmembrane</keyword>
<dbReference type="Proteomes" id="UP000017700">
    <property type="component" value="Chromosome"/>
</dbReference>
<dbReference type="EMBL" id="CP025084">
    <property type="protein sequence ID" value="AUH05556.1"/>
    <property type="molecule type" value="Genomic_DNA"/>
</dbReference>
<comment type="pathway">
    <text evidence="1">Bacterial outer membrane biogenesis; lipopolysaccharide biosynthesis.</text>
</comment>
<dbReference type="InterPro" id="IPR032908">
    <property type="entry name" value="LpxT"/>
</dbReference>
<comment type="catalytic activity">
    <reaction evidence="1">
        <text>an alpha-Kdo-(2-&gt;4)-alpha-Kdo-(2-&gt;6)-lipid A + di-trans,octa-cis-undecaprenyl diphosphate = an alpha-D-Kdo-(2-&gt;4)-alpha-D-Kdo-(2-&gt;6)-lipid A 1-diphosphate + di-trans,octa-cis-undecaprenyl phosphate</text>
        <dbReference type="Rhea" id="RHEA:74291"/>
        <dbReference type="ChEBI" id="CHEBI:58405"/>
        <dbReference type="ChEBI" id="CHEBI:60392"/>
        <dbReference type="ChEBI" id="CHEBI:176431"/>
        <dbReference type="ChEBI" id="CHEBI:193150"/>
        <dbReference type="EC" id="2.7.4.29"/>
    </reaction>
</comment>
<feature type="domain" description="Phosphatidic acid phosphatase type 2/haloperoxidase" evidence="2">
    <location>
        <begin position="95"/>
        <end position="210"/>
    </location>
</feature>
<organism evidence="4 5">
    <name type="scientific">Serratia sp. (strain ATCC 39006)</name>
    <name type="common">Prodigiosinella confusarubida</name>
    <dbReference type="NCBI Taxonomy" id="104623"/>
    <lineage>
        <taxon>Bacteria</taxon>
        <taxon>Pseudomonadati</taxon>
        <taxon>Pseudomonadota</taxon>
        <taxon>Gammaproteobacteria</taxon>
        <taxon>Enterobacterales</taxon>
        <taxon>Pectobacteriaceae</taxon>
        <taxon>Prodigiosinella</taxon>
    </lineage>
</organism>
<keyword evidence="5" id="KW-1185">Reference proteome</keyword>
<dbReference type="SUPFAM" id="SSF48317">
    <property type="entry name" value="Acid phosphatase/Vanadium-dependent haloperoxidase"/>
    <property type="match status" value="1"/>
</dbReference>
<feature type="transmembrane region" description="Helical" evidence="1">
    <location>
        <begin position="152"/>
        <end position="179"/>
    </location>
</feature>
<sequence length="238" mass="26524">MSKRNLLLILLLNSVGIILFFSWYLPMNHGFWFVIDKNTFFYFNQHLVTSPVFLKLVALTNNRAFDGCSLLAMGLLYLSLYVARDSNGRRHMLTIGVVMLLTALVLNQLGHALPVQHASPTLYFDGINRVSELTGFPTKDSSSDSFPGDHGMMLMVFSAFMLRYFGGKAFAISLLITVVFSLPRVMIGAHWLTDIIVGSLSIVLVGLSWWLLTPASDLLIEAIERRLPSQTSSSTTTN</sequence>
<keyword evidence="1" id="KW-1003">Cell membrane</keyword>
<dbReference type="SMART" id="SM00014">
    <property type="entry name" value="acidPPc"/>
    <property type="match status" value="1"/>
</dbReference>
<dbReference type="GO" id="GO:0009245">
    <property type="term" value="P:lipid A biosynthetic process"/>
    <property type="evidence" value="ECO:0007669"/>
    <property type="project" value="UniProtKB-UniRule"/>
</dbReference>
<dbReference type="KEGG" id="sera:Ser39006_016285"/>
<dbReference type="GO" id="GO:0016776">
    <property type="term" value="F:phosphotransferase activity, phosphate group as acceptor"/>
    <property type="evidence" value="ECO:0007669"/>
    <property type="project" value="UniProtKB-UniRule"/>
</dbReference>
<dbReference type="CDD" id="cd01610">
    <property type="entry name" value="PAP2_like"/>
    <property type="match status" value="1"/>
</dbReference>
<keyword evidence="1" id="KW-0808">Transferase</keyword>
<comment type="subcellular location">
    <subcellularLocation>
        <location evidence="1">Cell inner membrane</location>
        <topology evidence="1">Multi-pass membrane protein</topology>
    </subcellularLocation>
    <text evidence="1">Transferase activity takes place on the periplamic side of the inner membrane.</text>
</comment>
<reference evidence="3 6" key="3">
    <citation type="submission" date="2017-11" db="EMBL/GenBank/DDBJ databases">
        <title>Complete genome sequence of Serratia sp. ATCC 39006 LacA.</title>
        <authorList>
            <person name="Hampton H.G."/>
            <person name="Jackson S.A."/>
            <person name="Jauregui R."/>
            <person name="Poulter G.T.M."/>
            <person name="Salmond G.P.C."/>
            <person name="Fineran P.C."/>
        </authorList>
    </citation>
    <scope>NUCLEOTIDE SEQUENCE [LARGE SCALE GENOMIC DNA]</scope>
    <source>
        <strain evidence="3 6">ATCC 39006</strain>
    </source>
</reference>
<dbReference type="EMBL" id="CP025085">
    <property type="protein sequence ID" value="AUH01235.1"/>
    <property type="molecule type" value="Genomic_DNA"/>
</dbReference>
<dbReference type="AlphaFoldDB" id="A0A2I5TLY1"/>
<dbReference type="Pfam" id="PF01569">
    <property type="entry name" value="PAP2"/>
    <property type="match status" value="1"/>
</dbReference>
<accession>A0A2I5TLY1</accession>
<evidence type="ECO:0000313" key="6">
    <source>
        <dbReference type="Proteomes" id="UP000233778"/>
    </source>
</evidence>
<dbReference type="InterPro" id="IPR000326">
    <property type="entry name" value="PAP2/HPO"/>
</dbReference>
<dbReference type="HAMAP" id="MF_01945">
    <property type="entry name" value="Lipid_A_LpxT"/>
    <property type="match status" value="1"/>
</dbReference>
<dbReference type="RefSeq" id="WP_037380833.1">
    <property type="nucleotide sequence ID" value="NZ_CP025084.1"/>
</dbReference>
<comment type="similarity">
    <text evidence="1">Belongs to the LpxT phosphotransferase family.</text>
</comment>
<evidence type="ECO:0000313" key="4">
    <source>
        <dbReference type="EMBL" id="AUH05556.1"/>
    </source>
</evidence>
<proteinExistence type="inferred from homology"/>
<evidence type="ECO:0000256" key="1">
    <source>
        <dbReference type="HAMAP-Rule" id="MF_01945"/>
    </source>
</evidence>
<dbReference type="GO" id="GO:0050380">
    <property type="term" value="F:undecaprenyl-diphosphatase activity"/>
    <property type="evidence" value="ECO:0007669"/>
    <property type="project" value="InterPro"/>
</dbReference>
<evidence type="ECO:0000313" key="3">
    <source>
        <dbReference type="EMBL" id="AUH01235.1"/>
    </source>
</evidence>
<keyword evidence="1" id="KW-1133">Transmembrane helix</keyword>
<gene>
    <name evidence="1" type="primary">lpxT</name>
    <name evidence="3" type="ORF">CWC46_16285</name>
    <name evidence="4" type="ORF">Ser39006_016285</name>
</gene>
<dbReference type="KEGG" id="serq:CWC46_16285"/>
<dbReference type="Proteomes" id="UP000233778">
    <property type="component" value="Chromosome"/>
</dbReference>
<dbReference type="STRING" id="104623.Ser39006_02225"/>
<dbReference type="Gene3D" id="1.20.144.10">
    <property type="entry name" value="Phosphatidic acid phosphatase type 2/haloperoxidase"/>
    <property type="match status" value="1"/>
</dbReference>
<reference evidence="4 5" key="1">
    <citation type="journal article" date="2013" name="Genome Announc.">
        <title>Draft genome sequence of Serratia sp. strain ATCC 39006, a model bacterium for analysis of the biosynthesis and regulation of prodigiosin, a carbapenem, and gas vesicles.</title>
        <authorList>
            <person name="Fineran P.C."/>
            <person name="Iglesias Cans M.C."/>
            <person name="Ramsay J.P."/>
            <person name="Wilf N.M."/>
            <person name="Cossyleon D."/>
            <person name="McNeil M.B."/>
            <person name="Williamson N.R."/>
            <person name="Monson R.E."/>
            <person name="Becher S.A."/>
            <person name="Stanton J.A."/>
            <person name="Brugger K."/>
            <person name="Brown S.D."/>
            <person name="Salmond G.P."/>
        </authorList>
    </citation>
    <scope>NUCLEOTIDE SEQUENCE [LARGE SCALE GENOMIC DNA]</scope>
    <source>
        <strain evidence="4">ATCC 39006</strain>
        <strain evidence="5">ATCC 39006 / SC 11482</strain>
    </source>
</reference>